<keyword evidence="9" id="KW-0472">Membrane</keyword>
<protein>
    <submittedName>
        <fullName evidence="10">Putative integrin-linked protein kinase</fullName>
    </submittedName>
</protein>
<keyword evidence="8" id="KW-0638">Presynaptic neurotoxin</keyword>
<dbReference type="GO" id="GO:0044231">
    <property type="term" value="C:host cell presynaptic membrane"/>
    <property type="evidence" value="ECO:0007669"/>
    <property type="project" value="UniProtKB-KW"/>
</dbReference>
<dbReference type="EMBL" id="BMAO01021336">
    <property type="protein sequence ID" value="GFQ73716.1"/>
    <property type="molecule type" value="Genomic_DNA"/>
</dbReference>
<evidence type="ECO:0000256" key="7">
    <source>
        <dbReference type="ARBA" id="ARBA00022699"/>
    </source>
</evidence>
<dbReference type="AlphaFoldDB" id="A0A8X6KHB9"/>
<keyword evidence="6" id="KW-0800">Toxin</keyword>
<comment type="subcellular location">
    <subcellularLocation>
        <location evidence="2">Secreted</location>
    </subcellularLocation>
    <subcellularLocation>
        <location evidence="1">Target cell membrane</location>
    </subcellularLocation>
</comment>
<keyword evidence="9" id="KW-1053">Target membrane</keyword>
<evidence type="ECO:0000256" key="9">
    <source>
        <dbReference type="ARBA" id="ARBA00023298"/>
    </source>
</evidence>
<keyword evidence="5" id="KW-1052">Target cell membrane</keyword>
<comment type="caution">
    <text evidence="10">The sequence shown here is derived from an EMBL/GenBank/DDBJ whole genome shotgun (WGS) entry which is preliminary data.</text>
</comment>
<evidence type="ECO:0000256" key="3">
    <source>
        <dbReference type="ARBA" id="ARBA00022483"/>
    </source>
</evidence>
<evidence type="ECO:0000256" key="6">
    <source>
        <dbReference type="ARBA" id="ARBA00022656"/>
    </source>
</evidence>
<gene>
    <name evidence="10" type="ORF">TNCT_588571</name>
</gene>
<dbReference type="GO" id="GO:0044218">
    <property type="term" value="C:other organism cell membrane"/>
    <property type="evidence" value="ECO:0007669"/>
    <property type="project" value="UniProtKB-KW"/>
</dbReference>
<dbReference type="GO" id="GO:0016301">
    <property type="term" value="F:kinase activity"/>
    <property type="evidence" value="ECO:0007669"/>
    <property type="project" value="UniProtKB-KW"/>
</dbReference>
<dbReference type="InterPro" id="IPR036770">
    <property type="entry name" value="Ankyrin_rpt-contain_sf"/>
</dbReference>
<keyword evidence="11" id="KW-1185">Reference proteome</keyword>
<evidence type="ECO:0000256" key="1">
    <source>
        <dbReference type="ARBA" id="ARBA00004175"/>
    </source>
</evidence>
<dbReference type="GO" id="GO:0090729">
    <property type="term" value="F:toxin activity"/>
    <property type="evidence" value="ECO:0007669"/>
    <property type="project" value="UniProtKB-KW"/>
</dbReference>
<dbReference type="GO" id="GO:0005576">
    <property type="term" value="C:extracellular region"/>
    <property type="evidence" value="ECO:0007669"/>
    <property type="project" value="UniProtKB-SubCell"/>
</dbReference>
<keyword evidence="10" id="KW-0418">Kinase</keyword>
<reference evidence="10" key="1">
    <citation type="submission" date="2020-07" db="EMBL/GenBank/DDBJ databases">
        <title>Multicomponent nature underlies the extraordinary mechanical properties of spider dragline silk.</title>
        <authorList>
            <person name="Kono N."/>
            <person name="Nakamura H."/>
            <person name="Mori M."/>
            <person name="Yoshida Y."/>
            <person name="Ohtoshi R."/>
            <person name="Malay A.D."/>
            <person name="Moran D.A.P."/>
            <person name="Tomita M."/>
            <person name="Numata K."/>
            <person name="Arakawa K."/>
        </authorList>
    </citation>
    <scope>NUCLEOTIDE SEQUENCE</scope>
</reference>
<dbReference type="OrthoDB" id="6718656at2759"/>
<evidence type="ECO:0000256" key="8">
    <source>
        <dbReference type="ARBA" id="ARBA00023028"/>
    </source>
</evidence>
<keyword evidence="7" id="KW-0528">Neurotoxin</keyword>
<organism evidence="10 11">
    <name type="scientific">Trichonephila clavata</name>
    <name type="common">Joro spider</name>
    <name type="synonym">Nephila clavata</name>
    <dbReference type="NCBI Taxonomy" id="2740835"/>
    <lineage>
        <taxon>Eukaryota</taxon>
        <taxon>Metazoa</taxon>
        <taxon>Ecdysozoa</taxon>
        <taxon>Arthropoda</taxon>
        <taxon>Chelicerata</taxon>
        <taxon>Arachnida</taxon>
        <taxon>Araneae</taxon>
        <taxon>Araneomorphae</taxon>
        <taxon>Entelegynae</taxon>
        <taxon>Araneoidea</taxon>
        <taxon>Nephilidae</taxon>
        <taxon>Trichonephila</taxon>
    </lineage>
</organism>
<evidence type="ECO:0000256" key="2">
    <source>
        <dbReference type="ARBA" id="ARBA00004613"/>
    </source>
</evidence>
<accession>A0A8X6KHB9</accession>
<dbReference type="GO" id="GO:0006887">
    <property type="term" value="P:exocytosis"/>
    <property type="evidence" value="ECO:0007669"/>
    <property type="project" value="UniProtKB-KW"/>
</dbReference>
<evidence type="ECO:0000313" key="10">
    <source>
        <dbReference type="EMBL" id="GFQ73716.1"/>
    </source>
</evidence>
<keyword evidence="10" id="KW-0808">Transferase</keyword>
<evidence type="ECO:0000256" key="5">
    <source>
        <dbReference type="ARBA" id="ARBA00022537"/>
    </source>
</evidence>
<dbReference type="GO" id="GO:0007229">
    <property type="term" value="P:integrin-mediated signaling pathway"/>
    <property type="evidence" value="ECO:0007669"/>
    <property type="project" value="UniProtKB-KW"/>
</dbReference>
<keyword evidence="3" id="KW-0268">Exocytosis</keyword>
<dbReference type="Proteomes" id="UP000887116">
    <property type="component" value="Unassembled WGS sequence"/>
</dbReference>
<evidence type="ECO:0000256" key="4">
    <source>
        <dbReference type="ARBA" id="ARBA00022525"/>
    </source>
</evidence>
<evidence type="ECO:0000313" key="11">
    <source>
        <dbReference type="Proteomes" id="UP000887116"/>
    </source>
</evidence>
<name>A0A8X6KHB9_TRICU</name>
<proteinExistence type="predicted"/>
<keyword evidence="4" id="KW-0964">Secreted</keyword>
<keyword evidence="10" id="KW-0401">Integrin</keyword>
<dbReference type="Gene3D" id="1.25.40.20">
    <property type="entry name" value="Ankyrin repeat-containing domain"/>
    <property type="match status" value="1"/>
</dbReference>
<sequence length="97" mass="10730">MTCSAFSCCPWSSRHSPYAIAEDLINNGALVAISNKYGETPLDKCKGQMSQKLLELAVSLGQDTSKIAYKDQSWLGTKTRSRKTIHSLNNDGYLEDQ</sequence>